<dbReference type="Gene3D" id="3.40.50.300">
    <property type="entry name" value="P-loop containing nucleotide triphosphate hydrolases"/>
    <property type="match status" value="1"/>
</dbReference>
<dbReference type="Pfam" id="PF00664">
    <property type="entry name" value="ABC_membrane"/>
    <property type="match status" value="1"/>
</dbReference>
<feature type="transmembrane region" description="Helical" evidence="11">
    <location>
        <begin position="210"/>
        <end position="239"/>
    </location>
</feature>
<dbReference type="InterPro" id="IPR003439">
    <property type="entry name" value="ABC_transporter-like_ATP-bd"/>
</dbReference>
<dbReference type="PANTHER" id="PTHR24221">
    <property type="entry name" value="ATP-BINDING CASSETTE SUB-FAMILY B"/>
    <property type="match status" value="1"/>
</dbReference>
<dbReference type="InterPro" id="IPR039421">
    <property type="entry name" value="Type_1_exporter"/>
</dbReference>
<dbReference type="InterPro" id="IPR047957">
    <property type="entry name" value="ABC_AprD-like_6TM"/>
</dbReference>
<dbReference type="Pfam" id="PF00005">
    <property type="entry name" value="ABC_tran"/>
    <property type="match status" value="1"/>
</dbReference>
<evidence type="ECO:0000256" key="5">
    <source>
        <dbReference type="ARBA" id="ARBA00022692"/>
    </source>
</evidence>
<sequence length="645" mass="69267">MSDLARRGDAPPPLNIDEIQVSRWAIFIAALGLLAERARSSSRALGQGSVEFVRARLFARSPGSADLDDEPQSEISAFLTSCRRIFWSLAVFSGLSNLLMLTGSFFMLQVYDRVLPGRSIPTLVALLVLAMMLYLFQSGLDLVRSRISVRIGRYFDERLGLRVFDAVVRLPLKTRGDGDGQQPLRDLDQVRSFLSGGGPTALFDLPWMPIYLGICFLFHFWIGVTALVGALVLVGMTILTETRTRGPAKAVSRLGVTRSALAAEGRRNAEVLHAMGMRRQAALRWRDVNGKYLSAHEQASDVASGLGGLSKFFRSFLQSLVLAVGAVLVINQEATAGIIIAGSILSARALAPVEVAIANWKGFIGARQSAHRLDRLLKLLPEEVEHLGLPAPKEALVVEQLYVAAPDSEKVILSDISFQLKGGEAVGIIGPSGSGKSTLVRALVGVWPRLRGKVKLDNATLEQWSSDALGKHIGYLPQDVELFDGSIAVNIARFDVHATSQAVLEAAFAAGAHDLILALPDGYATRIGEGGMALSAGQRQRIGLARALYGNPFLVVLDEPTSNVDSEGEEALTAAITSVRSRGGIVAVIAHRPKALEGVDHVLVIGEGRVQSFGPKEEVLKKVLRPAAPLRVVADGQGGGRWIAK</sequence>
<dbReference type="PROSITE" id="PS50929">
    <property type="entry name" value="ABC_TM1F"/>
    <property type="match status" value="1"/>
</dbReference>
<keyword evidence="9 11" id="KW-0472">Membrane</keyword>
<evidence type="ECO:0000256" key="4">
    <source>
        <dbReference type="ARBA" id="ARBA00022475"/>
    </source>
</evidence>
<evidence type="ECO:0000256" key="11">
    <source>
        <dbReference type="SAM" id="Phobius"/>
    </source>
</evidence>
<dbReference type="RefSeq" id="WP_135215030.1">
    <property type="nucleotide sequence ID" value="NZ_CP086136.1"/>
</dbReference>
<dbReference type="InterPro" id="IPR017871">
    <property type="entry name" value="ABC_transporter-like_CS"/>
</dbReference>
<feature type="domain" description="ABC transporter" evidence="12">
    <location>
        <begin position="396"/>
        <end position="632"/>
    </location>
</feature>
<comment type="function">
    <text evidence="10">Involved in beta-(1--&gt;2)glucan export. Transmembrane domains (TMD) form a pore in the inner membrane and the ATP-binding domain (NBD) is responsible for energy generation.</text>
</comment>
<evidence type="ECO:0000256" key="10">
    <source>
        <dbReference type="ARBA" id="ARBA00024722"/>
    </source>
</evidence>
<dbReference type="FunFam" id="3.40.50.300:FF:001444">
    <property type="entry name" value="ABC transporter ATP-binding protein"/>
    <property type="match status" value="1"/>
</dbReference>
<dbReference type="PANTHER" id="PTHR24221:SF248">
    <property type="entry name" value="ABC TRANSPORTER TRANSMEMBRANE REGION"/>
    <property type="match status" value="1"/>
</dbReference>
<dbReference type="InterPro" id="IPR010128">
    <property type="entry name" value="ATPase_T1SS_PrtD-like"/>
</dbReference>
<dbReference type="CDD" id="cd18586">
    <property type="entry name" value="ABC_6TM_PrtD_like"/>
    <property type="match status" value="1"/>
</dbReference>
<dbReference type="PROSITE" id="PS50893">
    <property type="entry name" value="ABC_TRANSPORTER_2"/>
    <property type="match status" value="1"/>
</dbReference>
<keyword evidence="3" id="KW-0813">Transport</keyword>
<dbReference type="SUPFAM" id="SSF90123">
    <property type="entry name" value="ABC transporter transmembrane region"/>
    <property type="match status" value="1"/>
</dbReference>
<dbReference type="InterPro" id="IPR011527">
    <property type="entry name" value="ABC1_TM_dom"/>
</dbReference>
<dbReference type="EMBL" id="CP086136">
    <property type="protein sequence ID" value="UEM15937.1"/>
    <property type="molecule type" value="Genomic_DNA"/>
</dbReference>
<keyword evidence="8 11" id="KW-1133">Transmembrane helix</keyword>
<evidence type="ECO:0000256" key="8">
    <source>
        <dbReference type="ARBA" id="ARBA00022989"/>
    </source>
</evidence>
<evidence type="ECO:0000313" key="14">
    <source>
        <dbReference type="EMBL" id="MBO1863128.1"/>
    </source>
</evidence>
<evidence type="ECO:0000256" key="1">
    <source>
        <dbReference type="ARBA" id="ARBA00004651"/>
    </source>
</evidence>
<dbReference type="GO" id="GO:0030256">
    <property type="term" value="C:type I protein secretion system complex"/>
    <property type="evidence" value="ECO:0007669"/>
    <property type="project" value="InterPro"/>
</dbReference>
<dbReference type="InterPro" id="IPR003593">
    <property type="entry name" value="AAA+_ATPase"/>
</dbReference>
<feature type="transmembrane region" description="Helical" evidence="11">
    <location>
        <begin position="120"/>
        <end position="136"/>
    </location>
</feature>
<reference evidence="14" key="1">
    <citation type="submission" date="2021-03" db="EMBL/GenBank/DDBJ databases">
        <title>Whole Genome Sequence of Bradyrhizobium sp. Strain 144S4.</title>
        <authorList>
            <person name="Bromfield E.S.P."/>
            <person name="Cloutier S."/>
        </authorList>
    </citation>
    <scope>NUCLEOTIDE SEQUENCE [LARGE SCALE GENOMIC DNA]</scope>
    <source>
        <strain evidence="14">144S4</strain>
    </source>
</reference>
<dbReference type="AlphaFoldDB" id="A0A939M579"/>
<evidence type="ECO:0000259" key="13">
    <source>
        <dbReference type="PROSITE" id="PS50929"/>
    </source>
</evidence>
<feature type="transmembrane region" description="Helical" evidence="11">
    <location>
        <begin position="85"/>
        <end position="108"/>
    </location>
</feature>
<dbReference type="GO" id="GO:0034040">
    <property type="term" value="F:ATPase-coupled lipid transmembrane transporter activity"/>
    <property type="evidence" value="ECO:0007669"/>
    <property type="project" value="TreeGrafter"/>
</dbReference>
<evidence type="ECO:0000256" key="2">
    <source>
        <dbReference type="ARBA" id="ARBA00005417"/>
    </source>
</evidence>
<gene>
    <name evidence="15" type="ORF">J4G43_018020</name>
    <name evidence="14" type="ORF">J4G43_20100</name>
</gene>
<evidence type="ECO:0000259" key="12">
    <source>
        <dbReference type="PROSITE" id="PS50893"/>
    </source>
</evidence>
<dbReference type="KEGG" id="bban:J4G43_018020"/>
<accession>A0A939M579</accession>
<name>A0A939M579_9BRAD</name>
<organism evidence="14">
    <name type="scientific">Bradyrhizobium barranii subsp. barranii</name>
    <dbReference type="NCBI Taxonomy" id="2823807"/>
    <lineage>
        <taxon>Bacteria</taxon>
        <taxon>Pseudomonadati</taxon>
        <taxon>Pseudomonadota</taxon>
        <taxon>Alphaproteobacteria</taxon>
        <taxon>Hyphomicrobiales</taxon>
        <taxon>Nitrobacteraceae</taxon>
        <taxon>Bradyrhizobium</taxon>
        <taxon>Bradyrhizobium barranii</taxon>
    </lineage>
</organism>
<dbReference type="GO" id="GO:0140359">
    <property type="term" value="F:ABC-type transporter activity"/>
    <property type="evidence" value="ECO:0007669"/>
    <property type="project" value="InterPro"/>
</dbReference>
<dbReference type="EMBL" id="JAGEMI010000001">
    <property type="protein sequence ID" value="MBO1863128.1"/>
    <property type="molecule type" value="Genomic_DNA"/>
</dbReference>
<keyword evidence="4" id="KW-1003">Cell membrane</keyword>
<reference evidence="15 16" key="2">
    <citation type="journal article" date="2022" name="Int. J. Syst. Evol. Microbiol.">
        <title>Strains of Bradyrhizobium barranii sp. nov. associated with legumes native to Canada are symbionts of soybeans and belong to different subspecies (subsp. barranii subsp. nov. and subsp. apii subsp. nov.) and symbiovars (sv. glycinearum and sv. septentrionale).</title>
        <authorList>
            <person name="Bromfield E.S.P."/>
            <person name="Cloutier S."/>
            <person name="Wasai-Hara S."/>
            <person name="Minamisawa K."/>
        </authorList>
    </citation>
    <scope>NUCLEOTIDE SEQUENCE [LARGE SCALE GENOMIC DNA]</scope>
    <source>
        <strain evidence="15 16">144S4</strain>
    </source>
</reference>
<dbReference type="GO" id="GO:0030253">
    <property type="term" value="P:protein secretion by the type I secretion system"/>
    <property type="evidence" value="ECO:0007669"/>
    <property type="project" value="InterPro"/>
</dbReference>
<dbReference type="InterPro" id="IPR027417">
    <property type="entry name" value="P-loop_NTPase"/>
</dbReference>
<comment type="subcellular location">
    <subcellularLocation>
        <location evidence="1">Cell membrane</location>
        <topology evidence="1">Multi-pass membrane protein</topology>
    </subcellularLocation>
</comment>
<dbReference type="GO" id="GO:0005524">
    <property type="term" value="F:ATP binding"/>
    <property type="evidence" value="ECO:0007669"/>
    <property type="project" value="UniProtKB-KW"/>
</dbReference>
<keyword evidence="7" id="KW-0067">ATP-binding</keyword>
<dbReference type="SUPFAM" id="SSF52540">
    <property type="entry name" value="P-loop containing nucleoside triphosphate hydrolases"/>
    <property type="match status" value="1"/>
</dbReference>
<feature type="domain" description="ABC transmembrane type-1" evidence="13">
    <location>
        <begin position="89"/>
        <end position="365"/>
    </location>
</feature>
<dbReference type="PROSITE" id="PS00211">
    <property type="entry name" value="ABC_TRANSPORTER_1"/>
    <property type="match status" value="1"/>
</dbReference>
<evidence type="ECO:0000256" key="7">
    <source>
        <dbReference type="ARBA" id="ARBA00022840"/>
    </source>
</evidence>
<dbReference type="InterPro" id="IPR036640">
    <property type="entry name" value="ABC1_TM_sf"/>
</dbReference>
<dbReference type="NCBIfam" id="TIGR01842">
    <property type="entry name" value="type_I_sec_PrtD"/>
    <property type="match status" value="1"/>
</dbReference>
<dbReference type="Gene3D" id="1.20.1560.10">
    <property type="entry name" value="ABC transporter type 1, transmembrane domain"/>
    <property type="match status" value="1"/>
</dbReference>
<dbReference type="SMART" id="SM00382">
    <property type="entry name" value="AAA"/>
    <property type="match status" value="1"/>
</dbReference>
<evidence type="ECO:0000313" key="15">
    <source>
        <dbReference type="EMBL" id="UEM15937.1"/>
    </source>
</evidence>
<dbReference type="GO" id="GO:0016887">
    <property type="term" value="F:ATP hydrolysis activity"/>
    <property type="evidence" value="ECO:0007669"/>
    <property type="project" value="InterPro"/>
</dbReference>
<evidence type="ECO:0000256" key="3">
    <source>
        <dbReference type="ARBA" id="ARBA00022448"/>
    </source>
</evidence>
<evidence type="ECO:0000256" key="6">
    <source>
        <dbReference type="ARBA" id="ARBA00022741"/>
    </source>
</evidence>
<dbReference type="Proteomes" id="UP000664702">
    <property type="component" value="Chromosome"/>
</dbReference>
<keyword evidence="5 11" id="KW-0812">Transmembrane</keyword>
<protein>
    <submittedName>
        <fullName evidence="14">Type I secretion system permease/ATPase</fullName>
    </submittedName>
</protein>
<comment type="similarity">
    <text evidence="2">Belongs to the ABC transporter superfamily.</text>
</comment>
<proteinExistence type="inferred from homology"/>
<dbReference type="GO" id="GO:0005886">
    <property type="term" value="C:plasma membrane"/>
    <property type="evidence" value="ECO:0007669"/>
    <property type="project" value="UniProtKB-SubCell"/>
</dbReference>
<evidence type="ECO:0000313" key="16">
    <source>
        <dbReference type="Proteomes" id="UP000664702"/>
    </source>
</evidence>
<evidence type="ECO:0000256" key="9">
    <source>
        <dbReference type="ARBA" id="ARBA00023136"/>
    </source>
</evidence>
<keyword evidence="6" id="KW-0547">Nucleotide-binding</keyword>